<dbReference type="InterPro" id="IPR013766">
    <property type="entry name" value="Thioredoxin_domain"/>
</dbReference>
<dbReference type="GO" id="GO:0016853">
    <property type="term" value="F:isomerase activity"/>
    <property type="evidence" value="ECO:0007669"/>
    <property type="project" value="UniProtKB-KW"/>
</dbReference>
<comment type="caution">
    <text evidence="2">The sequence shown here is derived from an EMBL/GenBank/DDBJ whole genome shotgun (WGS) entry which is preliminary data.</text>
</comment>
<gene>
    <name evidence="2" type="ORF">EDD27_8394</name>
</gene>
<accession>A0A438MIU1</accession>
<evidence type="ECO:0000313" key="3">
    <source>
        <dbReference type="Proteomes" id="UP000284824"/>
    </source>
</evidence>
<keyword evidence="3" id="KW-1185">Reference proteome</keyword>
<protein>
    <submittedName>
        <fullName evidence="2">Thiol-disulfide isomerase/thioredoxin</fullName>
    </submittedName>
</protein>
<proteinExistence type="predicted"/>
<dbReference type="Gene3D" id="3.40.30.10">
    <property type="entry name" value="Glutaredoxin"/>
    <property type="match status" value="1"/>
</dbReference>
<dbReference type="Proteomes" id="UP000284824">
    <property type="component" value="Unassembled WGS sequence"/>
</dbReference>
<dbReference type="SUPFAM" id="SSF52833">
    <property type="entry name" value="Thioredoxin-like"/>
    <property type="match status" value="1"/>
</dbReference>
<dbReference type="RefSeq" id="WP_127937195.1">
    <property type="nucleotide sequence ID" value="NZ_SAUN01000001.1"/>
</dbReference>
<dbReference type="AlphaFoldDB" id="A0A438MIU1"/>
<feature type="domain" description="Thioredoxin" evidence="1">
    <location>
        <begin position="50"/>
        <end position="181"/>
    </location>
</feature>
<dbReference type="InterPro" id="IPR036249">
    <property type="entry name" value="Thioredoxin-like_sf"/>
</dbReference>
<sequence length="181" mass="18853">MPYVVTLVILLGVLCLLNLALTVGVIRRLRKHSEALAARSDDGHGRQAILPEGAVAPPYDTVATNGATVSRDLNSEPVLVGVFSPGCDACHKAMPDFLASAERFPGGPEQVLAVIVDDKGDAGPLRAELEPVARVVVEDMGGPVTSALQVQAFPVFAIVGGGGRIMASGLRLNQVFSFARA</sequence>
<organism evidence="2 3">
    <name type="scientific">Nonomuraea polychroma</name>
    <dbReference type="NCBI Taxonomy" id="46176"/>
    <lineage>
        <taxon>Bacteria</taxon>
        <taxon>Bacillati</taxon>
        <taxon>Actinomycetota</taxon>
        <taxon>Actinomycetes</taxon>
        <taxon>Streptosporangiales</taxon>
        <taxon>Streptosporangiaceae</taxon>
        <taxon>Nonomuraea</taxon>
    </lineage>
</organism>
<evidence type="ECO:0000313" key="2">
    <source>
        <dbReference type="EMBL" id="RVX45583.1"/>
    </source>
</evidence>
<reference evidence="2 3" key="1">
    <citation type="submission" date="2019-01" db="EMBL/GenBank/DDBJ databases">
        <title>Sequencing the genomes of 1000 actinobacteria strains.</title>
        <authorList>
            <person name="Klenk H.-P."/>
        </authorList>
    </citation>
    <scope>NUCLEOTIDE SEQUENCE [LARGE SCALE GENOMIC DNA]</scope>
    <source>
        <strain evidence="2 3">DSM 43925</strain>
    </source>
</reference>
<evidence type="ECO:0000259" key="1">
    <source>
        <dbReference type="PROSITE" id="PS51352"/>
    </source>
</evidence>
<dbReference type="PROSITE" id="PS51352">
    <property type="entry name" value="THIOREDOXIN_2"/>
    <property type="match status" value="1"/>
</dbReference>
<keyword evidence="2" id="KW-0413">Isomerase</keyword>
<name>A0A438MIU1_9ACTN</name>
<dbReference type="EMBL" id="SAUN01000001">
    <property type="protein sequence ID" value="RVX45583.1"/>
    <property type="molecule type" value="Genomic_DNA"/>
</dbReference>
<dbReference type="OrthoDB" id="128449at2"/>